<dbReference type="InterPro" id="IPR057135">
    <property type="entry name" value="At4g27190-like_LRR"/>
</dbReference>
<organism evidence="4 5">
    <name type="scientific">Lactuca virosa</name>
    <dbReference type="NCBI Taxonomy" id="75947"/>
    <lineage>
        <taxon>Eukaryota</taxon>
        <taxon>Viridiplantae</taxon>
        <taxon>Streptophyta</taxon>
        <taxon>Embryophyta</taxon>
        <taxon>Tracheophyta</taxon>
        <taxon>Spermatophyta</taxon>
        <taxon>Magnoliopsida</taxon>
        <taxon>eudicotyledons</taxon>
        <taxon>Gunneridae</taxon>
        <taxon>Pentapetalae</taxon>
        <taxon>asterids</taxon>
        <taxon>campanulids</taxon>
        <taxon>Asterales</taxon>
        <taxon>Asteraceae</taxon>
        <taxon>Cichorioideae</taxon>
        <taxon>Cichorieae</taxon>
        <taxon>Lactucinae</taxon>
        <taxon>Lactuca</taxon>
    </lineage>
</organism>
<dbReference type="EMBL" id="CAKMRJ010004445">
    <property type="protein sequence ID" value="CAH1435322.1"/>
    <property type="molecule type" value="Genomic_DNA"/>
</dbReference>
<dbReference type="InterPro" id="IPR050905">
    <property type="entry name" value="Plant_NBS-LRR"/>
</dbReference>
<feature type="domain" description="Disease resistance protein At4g27190-like leucine-rich repeats" evidence="3">
    <location>
        <begin position="435"/>
        <end position="481"/>
    </location>
</feature>
<dbReference type="Gene3D" id="3.80.10.10">
    <property type="entry name" value="Ribonuclease Inhibitor"/>
    <property type="match status" value="3"/>
</dbReference>
<dbReference type="PANTHER" id="PTHR33463:SF96">
    <property type="entry name" value="LEUCINE-RICH REPEAT DOMAIN, L DOMAIN-LIKE PROTEIN-RELATED"/>
    <property type="match status" value="1"/>
</dbReference>
<keyword evidence="1" id="KW-0611">Plant defense</keyword>
<dbReference type="SUPFAM" id="SSF52058">
    <property type="entry name" value="L domain-like"/>
    <property type="match status" value="1"/>
</dbReference>
<dbReference type="Proteomes" id="UP001157418">
    <property type="component" value="Unassembled WGS sequence"/>
</dbReference>
<feature type="domain" description="Disease resistance protein At4g27190-like leucine-rich repeats" evidence="3">
    <location>
        <begin position="349"/>
        <end position="420"/>
    </location>
</feature>
<feature type="domain" description="Disease resistance protein At4g27190-like leucine-rich repeats" evidence="3">
    <location>
        <begin position="217"/>
        <end position="332"/>
    </location>
</feature>
<dbReference type="Pfam" id="PF23247">
    <property type="entry name" value="LRR_RPS2"/>
    <property type="match status" value="7"/>
</dbReference>
<evidence type="ECO:0000256" key="1">
    <source>
        <dbReference type="ARBA" id="ARBA00022821"/>
    </source>
</evidence>
<dbReference type="PANTHER" id="PTHR33463">
    <property type="entry name" value="NB-ARC DOMAIN-CONTAINING PROTEIN-RELATED"/>
    <property type="match status" value="1"/>
</dbReference>
<feature type="domain" description="Disease resistance protein At4g27190-like leucine-rich repeats" evidence="3">
    <location>
        <begin position="495"/>
        <end position="596"/>
    </location>
</feature>
<proteinExistence type="predicted"/>
<protein>
    <recommendedName>
        <fullName evidence="3">Disease resistance protein At4g27190-like leucine-rich repeats domain-containing protein</fullName>
    </recommendedName>
</protein>
<evidence type="ECO:0000313" key="4">
    <source>
        <dbReference type="EMBL" id="CAH1435322.1"/>
    </source>
</evidence>
<evidence type="ECO:0000259" key="3">
    <source>
        <dbReference type="Pfam" id="PF23247"/>
    </source>
</evidence>
<reference evidence="4 5" key="1">
    <citation type="submission" date="2022-01" db="EMBL/GenBank/DDBJ databases">
        <authorList>
            <person name="Xiong W."/>
            <person name="Schranz E."/>
        </authorList>
    </citation>
    <scope>NUCLEOTIDE SEQUENCE [LARGE SCALE GENOMIC DNA]</scope>
</reference>
<dbReference type="InterPro" id="IPR032675">
    <property type="entry name" value="LRR_dom_sf"/>
</dbReference>
<evidence type="ECO:0000313" key="5">
    <source>
        <dbReference type="Proteomes" id="UP001157418"/>
    </source>
</evidence>
<keyword evidence="5" id="KW-1185">Reference proteome</keyword>
<dbReference type="AlphaFoldDB" id="A0AAU9N938"/>
<feature type="domain" description="Disease resistance protein At4g27190-like leucine-rich repeats" evidence="3">
    <location>
        <begin position="628"/>
        <end position="759"/>
    </location>
</feature>
<feature type="region of interest" description="Disordered" evidence="2">
    <location>
        <begin position="894"/>
        <end position="917"/>
    </location>
</feature>
<gene>
    <name evidence="4" type="ORF">LVIROSA_LOCUS21776</name>
</gene>
<sequence length="1268" mass="142917">MGKLQVISYDKMKYPLLPSSFQCSTNLRVLHLHECSLRMFDCSCIGNMLNLEVLSFADSGIEWLPSTIGNLKKLRLLDLTNCYGLCIANGVLKKLVKLDELYMRVVSQHGKVVNLTEDNCNEMAERSKDLSVLELEVYKNSVQPKNMSFEKLQRFQISVGRYLYEDSIKSRHSYENTLKLVVQKGELLESRMNELFKKTEVLCLSVGDMNDLEDIEVKSSSQPFQSSSFYHLRVLVVSKCAELKHLFTPGVTNTLKKLEHLEVYKCDNMEELIHTGDSEEETITFPKLKFLSLCGLPKLSGLCDNVKIIELPQLMELELDNIPGFTSIYPMKKSETSSLLKEEVLIPKLEKLHVSSMWNLKEIWPCEFNTSEEVKFREIEVSNCDKLVNLFPHKPISLLHHLEELQVKNCGSIESLFNIHLDCAGATGDEYNNSGVRIIKVISCDKLVNLFPHNPKSMLHHLEELEVKNCGSIESLFNIHLDYAGATGDENNNSGLEVENCGSIESLFNIDLDCAGAIGQEDNISSLRNIKVENLGKLREVWRIKGGDNSRPLVHGFQAVESIKIEKCKRFRNVFTPTTTNFDLGALLEISIDDCGENKGNDESEESSHEQEQIEILSEEETLQEATGSISNVVFPPCLMHSFHNLHKLKLERVKGVEVVFEIESPTSRELVTTHHNQQQSIILPNLQELDLWNMDNMIHVLKCSNWNKFFTLPKQQSESPFHNLTTIPIMNCKSIKYLFSPLMAELLSNLKTIMIRECDGMEEVVSNRDDEDEEMTTSTQTTTNLFPHLDSLTLKYTRNLKCIGGGGAKAKDGSNEISFNNTTATTAVLDQFELSEAGGVSWSLCQYAREISIEFCNSLSSVIPCYAAGQMQKLQVLQIGSCNGMKEVFETQLGTSSNKNRKSGGDEGNGGIPRNEEEDALFNLPSKEVVVFPHLKSIELNDLRELEGFFLGKNEFQLPSLDKLIITECPKMMVFAAGRSTAPQLKYIHTELGRHALDQESGLNFHQTSFQSLYGDNSGPATSEGTTWSFHNLIELDVEWNFDVKKIIPSSELLQLQKLEKIHVDSCYGVKEVFETALEAAGRNGNSGSGSGFDESSQITTTTLVNLPNLRKMKLEYLNDLRLEHVFTSSMVGSLWQLQELDISCCGHMEEVIVKDAYVSVEEDKEKESDGKMNKEILVLPRLNSLILVDLPCLKGFSLRKEDFSFPLLDTLEIYKCPAITTFTKGNSATPQLKEIETNFGSFYTAGEKDINSLIKIKQQDFKQDSD</sequence>
<comment type="caution">
    <text evidence="4">The sequence shown here is derived from an EMBL/GenBank/DDBJ whole genome shotgun (WGS) entry which is preliminary data.</text>
</comment>
<feature type="domain" description="Disease resistance protein At4g27190-like leucine-rich repeats" evidence="3">
    <location>
        <begin position="1029"/>
        <end position="1114"/>
    </location>
</feature>
<evidence type="ECO:0000256" key="2">
    <source>
        <dbReference type="SAM" id="MobiDB-lite"/>
    </source>
</evidence>
<feature type="domain" description="Disease resistance protein At4g27190-like leucine-rich repeats" evidence="3">
    <location>
        <begin position="1125"/>
        <end position="1223"/>
    </location>
</feature>
<name>A0AAU9N938_9ASTR</name>
<accession>A0AAU9N938</accession>
<dbReference type="SUPFAM" id="SSF52047">
    <property type="entry name" value="RNI-like"/>
    <property type="match status" value="2"/>
</dbReference>